<organism evidence="6 7">
    <name type="scientific">Vibrio tritonius</name>
    <dbReference type="NCBI Taxonomy" id="1435069"/>
    <lineage>
        <taxon>Bacteria</taxon>
        <taxon>Pseudomonadati</taxon>
        <taxon>Pseudomonadota</taxon>
        <taxon>Gammaproteobacteria</taxon>
        <taxon>Vibrionales</taxon>
        <taxon>Vibrionaceae</taxon>
        <taxon>Vibrio</taxon>
    </lineage>
</organism>
<keyword evidence="2" id="KW-0963">Cytoplasm</keyword>
<protein>
    <submittedName>
        <fullName evidence="6">DUF3327 domain-containing protein</fullName>
    </submittedName>
</protein>
<dbReference type="InterPro" id="IPR014756">
    <property type="entry name" value="Ig_E-set"/>
</dbReference>
<sequence>MQKNLTITAPATWAKIIDKPSYLRGSIRCDKDVQAIYITNSQGNIVRHLLKTKGNKAELYWFADKPDHYHFHFVPQQDTPTKIELDYRLLELKPDQRICPQQEIISPLLLKTSDRIAQNDANAEADFWQKVRQQGSPLVEQNDTGETVVTFVYQGNTSTANVLLLGAPYDGQAYLTPMPRSQIWFRSYILPTSSLFSYRLAVNVAQLTEENGSEQYLACFSSVTTDPLNRQPIFGDPESIFGCASTVSLPDAPNDEIVHEKDVLKGEIAEFDYASSLLGNSRLIRVYTPHSSYALTPTSPLLMLFDGSDYLTKVPTPIILDNLIAEGTIPPMRAVFIDTPSPDLRAQELTPNQAYADFLATEFKPWLCNKLGIAPSARDTILSGSSYGGLASMFIAFSHPDHFGKVLCQSGSFWWAPQSNAHAQNPSEHWFVDLVKEMPKHAIEIYMNAGLFEITPKAYEILNTNRTLVDTLKQRGYHVTFEEVASGHDYFNWRVTLAHGLAALFCR</sequence>
<feature type="domain" description="Enterochelin esterase N-terminal" evidence="5">
    <location>
        <begin position="149"/>
        <end position="255"/>
    </location>
</feature>
<evidence type="ECO:0000256" key="2">
    <source>
        <dbReference type="ARBA" id="ARBA00022490"/>
    </source>
</evidence>
<evidence type="ECO:0000313" key="6">
    <source>
        <dbReference type="EMBL" id="MCA2017765.1"/>
    </source>
</evidence>
<dbReference type="Proteomes" id="UP001199044">
    <property type="component" value="Unassembled WGS sequence"/>
</dbReference>
<keyword evidence="3" id="KW-0378">Hydrolase</keyword>
<proteinExistence type="inferred from homology"/>
<dbReference type="PANTHER" id="PTHR48098:SF3">
    <property type="entry name" value="IRON(III) ENTEROBACTIN ESTERASE"/>
    <property type="match status" value="1"/>
</dbReference>
<evidence type="ECO:0000313" key="7">
    <source>
        <dbReference type="Proteomes" id="UP001199044"/>
    </source>
</evidence>
<dbReference type="EMBL" id="JAIWIU010000120">
    <property type="protein sequence ID" value="MCA2017765.1"/>
    <property type="molecule type" value="Genomic_DNA"/>
</dbReference>
<dbReference type="InterPro" id="IPR050583">
    <property type="entry name" value="Mycobacterial_A85_antigen"/>
</dbReference>
<dbReference type="InterPro" id="IPR000801">
    <property type="entry name" value="Esterase-like"/>
</dbReference>
<dbReference type="PANTHER" id="PTHR48098">
    <property type="entry name" value="ENTEROCHELIN ESTERASE-RELATED"/>
    <property type="match status" value="1"/>
</dbReference>
<dbReference type="Pfam" id="PF11806">
    <property type="entry name" value="Enterochelin_N"/>
    <property type="match status" value="1"/>
</dbReference>
<dbReference type="Pfam" id="PF00756">
    <property type="entry name" value="Esterase"/>
    <property type="match status" value="1"/>
</dbReference>
<dbReference type="Gene3D" id="3.40.50.1820">
    <property type="entry name" value="alpha/beta hydrolase"/>
    <property type="match status" value="1"/>
</dbReference>
<dbReference type="Gene3D" id="2.60.40.10">
    <property type="entry name" value="Immunoglobulins"/>
    <property type="match status" value="1"/>
</dbReference>
<keyword evidence="7" id="KW-1185">Reference proteome</keyword>
<comment type="caution">
    <text evidence="6">The sequence shown here is derived from an EMBL/GenBank/DDBJ whole genome shotgun (WGS) entry which is preliminary data.</text>
</comment>
<evidence type="ECO:0000259" key="5">
    <source>
        <dbReference type="Pfam" id="PF11806"/>
    </source>
</evidence>
<dbReference type="InterPro" id="IPR029058">
    <property type="entry name" value="AB_hydrolase_fold"/>
</dbReference>
<comment type="subcellular location">
    <subcellularLocation>
        <location evidence="1">Cytoplasm</location>
    </subcellularLocation>
</comment>
<accession>A0ABS7YTZ0</accession>
<dbReference type="SUPFAM" id="SSF53474">
    <property type="entry name" value="alpha/beta-Hydrolases"/>
    <property type="match status" value="1"/>
</dbReference>
<dbReference type="SUPFAM" id="SSF81296">
    <property type="entry name" value="E set domains"/>
    <property type="match status" value="1"/>
</dbReference>
<dbReference type="RefSeq" id="WP_225251411.1">
    <property type="nucleotide sequence ID" value="NZ_JAIWIU010000120.1"/>
</dbReference>
<evidence type="ECO:0000256" key="1">
    <source>
        <dbReference type="ARBA" id="ARBA00004496"/>
    </source>
</evidence>
<reference evidence="7" key="1">
    <citation type="submission" date="2023-07" db="EMBL/GenBank/DDBJ databases">
        <title>Molecular identification of indigenous halophilic bacteria isolated from red sea cost, biodegradation of synthetic dyes and assessment of degraded metabolite toxicity.</title>
        <authorList>
            <person name="Chaieb K."/>
            <person name="Altayb H.N."/>
        </authorList>
    </citation>
    <scope>NUCLEOTIDE SEQUENCE [LARGE SCALE GENOMIC DNA]</scope>
    <source>
        <strain evidence="7">K20</strain>
    </source>
</reference>
<evidence type="ECO:0000256" key="4">
    <source>
        <dbReference type="ARBA" id="ARBA00024201"/>
    </source>
</evidence>
<comment type="similarity">
    <text evidence="4">Belongs to the Fes family.</text>
</comment>
<name>A0ABS7YTZ0_9VIBR</name>
<dbReference type="InterPro" id="IPR021764">
    <property type="entry name" value="Enterochelin_esterase_N"/>
</dbReference>
<dbReference type="InterPro" id="IPR013783">
    <property type="entry name" value="Ig-like_fold"/>
</dbReference>
<evidence type="ECO:0000256" key="3">
    <source>
        <dbReference type="ARBA" id="ARBA00022801"/>
    </source>
</evidence>
<gene>
    <name evidence="6" type="ORF">LDJ79_16715</name>
</gene>